<feature type="non-terminal residue" evidence="3">
    <location>
        <position position="1"/>
    </location>
</feature>
<dbReference type="GO" id="GO:0005524">
    <property type="term" value="F:ATP binding"/>
    <property type="evidence" value="ECO:0007669"/>
    <property type="project" value="UniProtKB-KW"/>
</dbReference>
<sequence>EEGKAGSINFIHGRLNIGEPMAPPIIRKIKKKIKKDGIKGENNDITSHHITLIDAPPGTSCPVIESIKDSDYTILVTEPTPFGLHDLILAVEVLQKLKIPHGVVLNKCDIGDHKVEEYCKKNDIPLLLSIPLDRKIAVAYSKGIPIVKINPSYEQKFTQLFQKIVSDK</sequence>
<dbReference type="PANTHER" id="PTHR43063:SF1">
    <property type="entry name" value="4FE-4S CLUSTER CONTAINING PARA FAMILY ATPASE PROTEIN"/>
    <property type="match status" value="1"/>
</dbReference>
<gene>
    <name evidence="3" type="ORF">S12H4_48471</name>
</gene>
<dbReference type="InterPro" id="IPR027417">
    <property type="entry name" value="P-loop_NTPase"/>
</dbReference>
<keyword evidence="1" id="KW-0547">Nucleotide-binding</keyword>
<evidence type="ECO:0000256" key="1">
    <source>
        <dbReference type="ARBA" id="ARBA00022741"/>
    </source>
</evidence>
<organism evidence="3">
    <name type="scientific">marine sediment metagenome</name>
    <dbReference type="NCBI Taxonomy" id="412755"/>
    <lineage>
        <taxon>unclassified sequences</taxon>
        <taxon>metagenomes</taxon>
        <taxon>ecological metagenomes</taxon>
    </lineage>
</organism>
<evidence type="ECO:0000313" key="3">
    <source>
        <dbReference type="EMBL" id="GAJ04473.1"/>
    </source>
</evidence>
<evidence type="ECO:0000256" key="2">
    <source>
        <dbReference type="ARBA" id="ARBA00022840"/>
    </source>
</evidence>
<accession>X1TGQ5</accession>
<protein>
    <recommendedName>
        <fullName evidence="4">(4Fe-4S)-binding protein</fullName>
    </recommendedName>
</protein>
<dbReference type="SUPFAM" id="SSF52540">
    <property type="entry name" value="P-loop containing nucleoside triphosphate hydrolases"/>
    <property type="match status" value="1"/>
</dbReference>
<keyword evidence="2" id="KW-0067">ATP-binding</keyword>
<dbReference type="AlphaFoldDB" id="X1TGQ5"/>
<proteinExistence type="predicted"/>
<dbReference type="EMBL" id="BARW01030297">
    <property type="protein sequence ID" value="GAJ04473.1"/>
    <property type="molecule type" value="Genomic_DNA"/>
</dbReference>
<comment type="caution">
    <text evidence="3">The sequence shown here is derived from an EMBL/GenBank/DDBJ whole genome shotgun (WGS) entry which is preliminary data.</text>
</comment>
<evidence type="ECO:0008006" key="4">
    <source>
        <dbReference type="Google" id="ProtNLM"/>
    </source>
</evidence>
<dbReference type="PANTHER" id="PTHR43063">
    <property type="entry name" value="4FE-4S CLUSTER CONTAINING PARA FAMILY ATPASE PROTEIN"/>
    <property type="match status" value="1"/>
</dbReference>
<dbReference type="Pfam" id="PF10609">
    <property type="entry name" value="ParA"/>
    <property type="match status" value="1"/>
</dbReference>
<name>X1TGQ5_9ZZZZ</name>
<reference evidence="3" key="1">
    <citation type="journal article" date="2014" name="Front. Microbiol.">
        <title>High frequency of phylogenetically diverse reductive dehalogenase-homologous genes in deep subseafloor sedimentary metagenomes.</title>
        <authorList>
            <person name="Kawai M."/>
            <person name="Futagami T."/>
            <person name="Toyoda A."/>
            <person name="Takaki Y."/>
            <person name="Nishi S."/>
            <person name="Hori S."/>
            <person name="Arai W."/>
            <person name="Tsubouchi T."/>
            <person name="Morono Y."/>
            <person name="Uchiyama I."/>
            <person name="Ito T."/>
            <person name="Fujiyama A."/>
            <person name="Inagaki F."/>
            <person name="Takami H."/>
        </authorList>
    </citation>
    <scope>NUCLEOTIDE SEQUENCE</scope>
    <source>
        <strain evidence="3">Expedition CK06-06</strain>
    </source>
</reference>
<dbReference type="InterPro" id="IPR033756">
    <property type="entry name" value="YlxH/NBP35"/>
</dbReference>
<dbReference type="Gene3D" id="3.40.50.300">
    <property type="entry name" value="P-loop containing nucleotide triphosphate hydrolases"/>
    <property type="match status" value="1"/>
</dbReference>